<keyword evidence="5" id="KW-0411">Iron-sulfur</keyword>
<evidence type="ECO:0000256" key="3">
    <source>
        <dbReference type="ARBA" id="ARBA00023002"/>
    </source>
</evidence>
<evidence type="ECO:0000256" key="1">
    <source>
        <dbReference type="ARBA" id="ARBA00022714"/>
    </source>
</evidence>
<protein>
    <submittedName>
        <fullName evidence="8">Ring-hydroxylating oxygenase subunit alpha</fullName>
    </submittedName>
</protein>
<dbReference type="GO" id="GO:0051537">
    <property type="term" value="F:2 iron, 2 sulfur cluster binding"/>
    <property type="evidence" value="ECO:0007669"/>
    <property type="project" value="UniProtKB-KW"/>
</dbReference>
<accession>A0A6F8YFG1</accession>
<dbReference type="Gene3D" id="3.90.380.10">
    <property type="entry name" value="Naphthalene 1,2-dioxygenase Alpha Subunit, Chain A, domain 1"/>
    <property type="match status" value="1"/>
</dbReference>
<dbReference type="GO" id="GO:0046872">
    <property type="term" value="F:metal ion binding"/>
    <property type="evidence" value="ECO:0007669"/>
    <property type="project" value="UniProtKB-KW"/>
</dbReference>
<keyword evidence="1" id="KW-0001">2Fe-2S</keyword>
<evidence type="ECO:0000259" key="7">
    <source>
        <dbReference type="PROSITE" id="PS51296"/>
    </source>
</evidence>
<gene>
    <name evidence="8" type="ORF">Psuf_021450</name>
</gene>
<dbReference type="SUPFAM" id="SSF50022">
    <property type="entry name" value="ISP domain"/>
    <property type="match status" value="1"/>
</dbReference>
<reference evidence="8 9" key="1">
    <citation type="submission" date="2020-03" db="EMBL/GenBank/DDBJ databases">
        <title>Whole genome shotgun sequence of Phytohabitans suffuscus NBRC 105367.</title>
        <authorList>
            <person name="Komaki H."/>
            <person name="Tamura T."/>
        </authorList>
    </citation>
    <scope>NUCLEOTIDE SEQUENCE [LARGE SCALE GENOMIC DNA]</scope>
    <source>
        <strain evidence="8 9">NBRC 105367</strain>
    </source>
</reference>
<sequence length="537" mass="58908">MLSAERNEMLTACARDTPMGAMYRRHWIPVARSQDVPLAGGAPTRLRLLGEDLVLFRAGDGRPGLLSEWCPHRGASLYFGRNERADSPTGPGLRCVYHGWKFAVDGSCVDMPNEPEESTFRDRVRARAAYPCIERAGVIWAYLGEPELRPDPPRLPWTTLPEGHVYASVRLQLCNSIQAFEGAVDASHVGILHSDIGLWDAGDEFKRVRGGIAVDKAPRFYVEQTDFGLTIGARRRMRGGQAYWRFTQVVLPWYVVLSKEPDAPGSGHAWVPVDEHRTYTWTFSFRDDRPLDAQEVARWRAGGGLHAPLVPGTLTPTMNRGNDYLINRDLQASASMTGISNVGMQDAAVQENMGPHMPGTVARLGSRMDRGSERLGSADAGVVATRRVLLAAAAALAKDATIRPPGALVEDQLQARPYPSMLVAEETGWHEVRGRAEAESAGVTAPRRGSEGGRPAGGAHHRDRLDAPRRWMDTAGLRPRRGGVHSGLDRPRRVDRRRAGTRAARGADRRRGSPAPGTVRDLRADLDVVARLYRSGG</sequence>
<dbReference type="KEGG" id="psuu:Psuf_021450"/>
<dbReference type="Pfam" id="PF00355">
    <property type="entry name" value="Rieske"/>
    <property type="match status" value="1"/>
</dbReference>
<feature type="compositionally biased region" description="Basic and acidic residues" evidence="6">
    <location>
        <begin position="463"/>
        <end position="472"/>
    </location>
</feature>
<dbReference type="AlphaFoldDB" id="A0A6F8YFG1"/>
<reference evidence="8 9" key="2">
    <citation type="submission" date="2020-03" db="EMBL/GenBank/DDBJ databases">
        <authorList>
            <person name="Ichikawa N."/>
            <person name="Kimura A."/>
            <person name="Kitahashi Y."/>
            <person name="Uohara A."/>
        </authorList>
    </citation>
    <scope>NUCLEOTIDE SEQUENCE [LARGE SCALE GENOMIC DNA]</scope>
    <source>
        <strain evidence="8 9">NBRC 105367</strain>
    </source>
</reference>
<keyword evidence="4" id="KW-0408">Iron</keyword>
<dbReference type="InterPro" id="IPR036922">
    <property type="entry name" value="Rieske_2Fe-2S_sf"/>
</dbReference>
<evidence type="ECO:0000313" key="9">
    <source>
        <dbReference type="Proteomes" id="UP000503011"/>
    </source>
</evidence>
<dbReference type="GO" id="GO:0004497">
    <property type="term" value="F:monooxygenase activity"/>
    <property type="evidence" value="ECO:0007669"/>
    <property type="project" value="UniProtKB-ARBA"/>
</dbReference>
<evidence type="ECO:0000256" key="4">
    <source>
        <dbReference type="ARBA" id="ARBA00023004"/>
    </source>
</evidence>
<evidence type="ECO:0000256" key="2">
    <source>
        <dbReference type="ARBA" id="ARBA00022723"/>
    </source>
</evidence>
<dbReference type="InterPro" id="IPR045623">
    <property type="entry name" value="LigXa_C"/>
</dbReference>
<dbReference type="PROSITE" id="PS51296">
    <property type="entry name" value="RIESKE"/>
    <property type="match status" value="1"/>
</dbReference>
<feature type="domain" description="Rieske" evidence="7">
    <location>
        <begin position="27"/>
        <end position="141"/>
    </location>
</feature>
<dbReference type="Pfam" id="PF19301">
    <property type="entry name" value="LigXa_C"/>
    <property type="match status" value="1"/>
</dbReference>
<name>A0A6F8YFG1_9ACTN</name>
<dbReference type="PANTHER" id="PTHR21266:SF59">
    <property type="entry name" value="BLR4922 PROTEIN"/>
    <property type="match status" value="1"/>
</dbReference>
<evidence type="ECO:0000313" key="8">
    <source>
        <dbReference type="EMBL" id="BCB84832.1"/>
    </source>
</evidence>
<keyword evidence="3" id="KW-0560">Oxidoreductase</keyword>
<evidence type="ECO:0000256" key="5">
    <source>
        <dbReference type="ARBA" id="ARBA00023014"/>
    </source>
</evidence>
<dbReference type="Gene3D" id="2.102.10.10">
    <property type="entry name" value="Rieske [2Fe-2S] iron-sulphur domain"/>
    <property type="match status" value="1"/>
</dbReference>
<organism evidence="8 9">
    <name type="scientific">Phytohabitans suffuscus</name>
    <dbReference type="NCBI Taxonomy" id="624315"/>
    <lineage>
        <taxon>Bacteria</taxon>
        <taxon>Bacillati</taxon>
        <taxon>Actinomycetota</taxon>
        <taxon>Actinomycetes</taxon>
        <taxon>Micromonosporales</taxon>
        <taxon>Micromonosporaceae</taxon>
    </lineage>
</organism>
<dbReference type="PANTHER" id="PTHR21266">
    <property type="entry name" value="IRON-SULFUR DOMAIN CONTAINING PROTEIN"/>
    <property type="match status" value="1"/>
</dbReference>
<proteinExistence type="predicted"/>
<dbReference type="Proteomes" id="UP000503011">
    <property type="component" value="Chromosome"/>
</dbReference>
<dbReference type="EMBL" id="AP022871">
    <property type="protein sequence ID" value="BCB84832.1"/>
    <property type="molecule type" value="Genomic_DNA"/>
</dbReference>
<evidence type="ECO:0000256" key="6">
    <source>
        <dbReference type="SAM" id="MobiDB-lite"/>
    </source>
</evidence>
<dbReference type="SUPFAM" id="SSF55961">
    <property type="entry name" value="Bet v1-like"/>
    <property type="match status" value="1"/>
</dbReference>
<dbReference type="InterPro" id="IPR050584">
    <property type="entry name" value="Cholesterol_7-desaturase"/>
</dbReference>
<dbReference type="GO" id="GO:0016705">
    <property type="term" value="F:oxidoreductase activity, acting on paired donors, with incorporation or reduction of molecular oxygen"/>
    <property type="evidence" value="ECO:0007669"/>
    <property type="project" value="UniProtKB-ARBA"/>
</dbReference>
<dbReference type="RefSeq" id="WP_173156205.1">
    <property type="nucleotide sequence ID" value="NZ_AP022871.1"/>
</dbReference>
<feature type="region of interest" description="Disordered" evidence="6">
    <location>
        <begin position="432"/>
        <end position="520"/>
    </location>
</feature>
<keyword evidence="9" id="KW-1185">Reference proteome</keyword>
<dbReference type="InterPro" id="IPR017941">
    <property type="entry name" value="Rieske_2Fe-2S"/>
</dbReference>
<keyword evidence="2" id="KW-0479">Metal-binding</keyword>